<evidence type="ECO:0000313" key="12">
    <source>
        <dbReference type="Proteomes" id="UP000278252"/>
    </source>
</evidence>
<protein>
    <submittedName>
        <fullName evidence="8">DMT family transporter</fullName>
    </submittedName>
    <submittedName>
        <fullName evidence="9">Uncharacterized membrane protein</fullName>
    </submittedName>
</protein>
<accession>A0A1L9C777</accession>
<keyword evidence="4 5" id="KW-0472">Membrane</keyword>
<dbReference type="EMBL" id="JWTK01000001">
    <property type="protein sequence ID" value="OJH50336.1"/>
    <property type="molecule type" value="Genomic_DNA"/>
</dbReference>
<reference evidence="11" key="2">
    <citation type="submission" date="2017-04" db="EMBL/GenBank/DDBJ databases">
        <authorList>
            <person name="Varghese N."/>
            <person name="Submissions S."/>
        </authorList>
    </citation>
    <scope>NUCLEOTIDE SEQUENCE [LARGE SCALE GENOMIC DNA]</scope>
    <source>
        <strain evidence="11">FDF-1</strain>
    </source>
</reference>
<evidence type="ECO:0000313" key="9">
    <source>
        <dbReference type="EMBL" id="SMH29063.1"/>
    </source>
</evidence>
<dbReference type="PANTHER" id="PTHR32322">
    <property type="entry name" value="INNER MEMBRANE TRANSPORTER"/>
    <property type="match status" value="1"/>
</dbReference>
<feature type="transmembrane region" description="Helical" evidence="5">
    <location>
        <begin position="210"/>
        <end position="231"/>
    </location>
</feature>
<evidence type="ECO:0000256" key="4">
    <source>
        <dbReference type="ARBA" id="ARBA00023136"/>
    </source>
</evidence>
<dbReference type="Proteomes" id="UP000193969">
    <property type="component" value="Unassembled WGS sequence"/>
</dbReference>
<feature type="domain" description="EamA" evidence="6">
    <location>
        <begin position="10"/>
        <end position="140"/>
    </location>
</feature>
<feature type="transmembrane region" description="Helical" evidence="5">
    <location>
        <begin position="153"/>
        <end position="170"/>
    </location>
</feature>
<keyword evidence="2 5" id="KW-0812">Transmembrane</keyword>
<evidence type="ECO:0000259" key="6">
    <source>
        <dbReference type="Pfam" id="PF00892"/>
    </source>
</evidence>
<proteinExistence type="predicted"/>
<dbReference type="EMBL" id="RJJH01000011">
    <property type="protein sequence ID" value="RNI11227.1"/>
    <property type="molecule type" value="Genomic_DNA"/>
</dbReference>
<dbReference type="GO" id="GO:0016020">
    <property type="term" value="C:membrane"/>
    <property type="evidence" value="ECO:0007669"/>
    <property type="project" value="UniProtKB-SubCell"/>
</dbReference>
<reference evidence="8 12" key="4">
    <citation type="submission" date="2018-10" db="EMBL/GenBank/DDBJ databases">
        <title>Cultivation of a novel Methanohalophilus strain from Kebrit Deep of the Red Sea and a genomic comparison of members of the genus Methanohalophilus.</title>
        <authorList>
            <person name="Guan Y."/>
            <person name="Ngugi D.K."/>
            <person name="Stingl U."/>
        </authorList>
    </citation>
    <scope>NUCLEOTIDE SEQUENCE [LARGE SCALE GENOMIC DNA]</scope>
    <source>
        <strain evidence="8 12">DSM 7471</strain>
    </source>
</reference>
<feature type="transmembrane region" description="Helical" evidence="5">
    <location>
        <begin position="6"/>
        <end position="23"/>
    </location>
</feature>
<evidence type="ECO:0000256" key="2">
    <source>
        <dbReference type="ARBA" id="ARBA00022692"/>
    </source>
</evidence>
<feature type="transmembrane region" description="Helical" evidence="5">
    <location>
        <begin position="70"/>
        <end position="90"/>
    </location>
</feature>
<evidence type="ECO:0000256" key="5">
    <source>
        <dbReference type="SAM" id="Phobius"/>
    </source>
</evidence>
<name>A0A1L9C777_9EURY</name>
<organism evidence="7 10">
    <name type="scientific">Methanohalophilus portucalensis FDF-1</name>
    <dbReference type="NCBI Taxonomy" id="523843"/>
    <lineage>
        <taxon>Archaea</taxon>
        <taxon>Methanobacteriati</taxon>
        <taxon>Methanobacteriota</taxon>
        <taxon>Stenosarchaea group</taxon>
        <taxon>Methanomicrobia</taxon>
        <taxon>Methanosarcinales</taxon>
        <taxon>Methanosarcinaceae</taxon>
        <taxon>Methanohalophilus</taxon>
    </lineage>
</organism>
<comment type="subcellular location">
    <subcellularLocation>
        <location evidence="1">Membrane</location>
        <topology evidence="1">Multi-pass membrane protein</topology>
    </subcellularLocation>
</comment>
<evidence type="ECO:0000256" key="1">
    <source>
        <dbReference type="ARBA" id="ARBA00004141"/>
    </source>
</evidence>
<gene>
    <name evidence="8" type="ORF">EFE41_06630</name>
    <name evidence="7" type="ORF">MPF_0124</name>
    <name evidence="9" type="ORF">SAMN06264941_0126</name>
</gene>
<dbReference type="EMBL" id="FXBN01000001">
    <property type="protein sequence ID" value="SMH29063.1"/>
    <property type="molecule type" value="Genomic_DNA"/>
</dbReference>
<dbReference type="Pfam" id="PF00892">
    <property type="entry name" value="EamA"/>
    <property type="match status" value="2"/>
</dbReference>
<feature type="transmembrane region" description="Helical" evidence="5">
    <location>
        <begin position="237"/>
        <end position="259"/>
    </location>
</feature>
<dbReference type="InterPro" id="IPR037185">
    <property type="entry name" value="EmrE-like"/>
</dbReference>
<evidence type="ECO:0000313" key="7">
    <source>
        <dbReference type="EMBL" id="OJH50336.1"/>
    </source>
</evidence>
<keyword evidence="3 5" id="KW-1133">Transmembrane helix</keyword>
<dbReference type="InterPro" id="IPR000620">
    <property type="entry name" value="EamA_dom"/>
</dbReference>
<dbReference type="Proteomes" id="UP000185713">
    <property type="component" value="Unassembled WGS sequence"/>
</dbReference>
<dbReference type="AlphaFoldDB" id="A0A1L9C777"/>
<feature type="domain" description="EamA" evidence="6">
    <location>
        <begin position="157"/>
        <end position="282"/>
    </location>
</feature>
<reference evidence="9" key="3">
    <citation type="submission" date="2017-04" db="EMBL/GenBank/DDBJ databases">
        <authorList>
            <person name="Afonso C.L."/>
            <person name="Miller P.J."/>
            <person name="Scott M.A."/>
            <person name="Spackman E."/>
            <person name="Goraichik I."/>
            <person name="Dimitrov K.M."/>
            <person name="Suarez D.L."/>
            <person name="Swayne D.E."/>
        </authorList>
    </citation>
    <scope>NUCLEOTIDE SEQUENCE [LARGE SCALE GENOMIC DNA]</scope>
    <source>
        <strain evidence="9">FDF-1</strain>
    </source>
</reference>
<dbReference type="InterPro" id="IPR050638">
    <property type="entry name" value="AA-Vitamin_Transporters"/>
</dbReference>
<dbReference type="Proteomes" id="UP000278252">
    <property type="component" value="Unassembled WGS sequence"/>
</dbReference>
<feature type="transmembrane region" description="Helical" evidence="5">
    <location>
        <begin position="97"/>
        <end position="116"/>
    </location>
</feature>
<dbReference type="Gene3D" id="1.10.3730.20">
    <property type="match status" value="1"/>
</dbReference>
<evidence type="ECO:0000256" key="3">
    <source>
        <dbReference type="ARBA" id="ARBA00022989"/>
    </source>
</evidence>
<evidence type="ECO:0000313" key="10">
    <source>
        <dbReference type="Proteomes" id="UP000185713"/>
    </source>
</evidence>
<sequence>MFPFPAELLVVVFGLAAAMSWGTGDFSGGIATRKASVYIVVMITQFIGFFLLVTTGHITSEPFPLKIDYLWALLVGIFGNVGILSLYKGLSSGKMGLVAPVSAVVAVLVPVIYSLFTEGLPAFHKILGFSIALVGVWLVSSSSSMSKINTGDLKLPFLAGLGFGLAYISISNFSGVSIFWTLAVAKIEGATILLLFLLSKGNLCIPARKVALPILIAGIGDTAGSIFFTAASQVGRLDIATVTSALYPAGTVLLSWIVLGEYLSSRQWMGVFMALFSVILLSV</sequence>
<dbReference type="SUPFAM" id="SSF103481">
    <property type="entry name" value="Multidrug resistance efflux transporter EmrE"/>
    <property type="match status" value="1"/>
</dbReference>
<feature type="transmembrane region" description="Helical" evidence="5">
    <location>
        <begin position="176"/>
        <end position="198"/>
    </location>
</feature>
<evidence type="ECO:0000313" key="8">
    <source>
        <dbReference type="EMBL" id="RNI11227.1"/>
    </source>
</evidence>
<reference evidence="7 10" key="1">
    <citation type="submission" date="2014-12" db="EMBL/GenBank/DDBJ databases">
        <title>The genome sequence of Methanohalophilus portucalensis strain FDF1.</title>
        <authorList>
            <person name="Lai M.-C."/>
            <person name="Lai S.-J."/>
        </authorList>
    </citation>
    <scope>NUCLEOTIDE SEQUENCE [LARGE SCALE GENOMIC DNA]</scope>
    <source>
        <strain evidence="7 10">FDF-1</strain>
    </source>
</reference>
<keyword evidence="11" id="KW-1185">Reference proteome</keyword>
<dbReference type="OrthoDB" id="142253at2157"/>
<evidence type="ECO:0000313" key="11">
    <source>
        <dbReference type="Proteomes" id="UP000193969"/>
    </source>
</evidence>
<dbReference type="PANTHER" id="PTHR32322:SF2">
    <property type="entry name" value="EAMA DOMAIN-CONTAINING PROTEIN"/>
    <property type="match status" value="1"/>
</dbReference>
<feature type="transmembrane region" description="Helical" evidence="5">
    <location>
        <begin position="122"/>
        <end position="141"/>
    </location>
</feature>
<dbReference type="RefSeq" id="WP_072358007.1">
    <property type="nucleotide sequence ID" value="NZ_FXBN01000001.1"/>
</dbReference>
<feature type="transmembrane region" description="Helical" evidence="5">
    <location>
        <begin position="35"/>
        <end position="58"/>
    </location>
</feature>